<keyword evidence="2" id="KW-1185">Reference proteome</keyword>
<protein>
    <submittedName>
        <fullName evidence="1">Uncharacterized protein</fullName>
    </submittedName>
</protein>
<evidence type="ECO:0000313" key="1">
    <source>
        <dbReference type="EMBL" id="GMT09486.1"/>
    </source>
</evidence>
<dbReference type="EMBL" id="BTSY01000001">
    <property type="protein sequence ID" value="GMT09486.1"/>
    <property type="molecule type" value="Genomic_DNA"/>
</dbReference>
<accession>A0AAV5USR1</accession>
<dbReference type="AlphaFoldDB" id="A0AAV5USR1"/>
<reference evidence="1" key="1">
    <citation type="submission" date="2023-10" db="EMBL/GenBank/DDBJ databases">
        <title>Genome assembly of Pristionchus species.</title>
        <authorList>
            <person name="Yoshida K."/>
            <person name="Sommer R.J."/>
        </authorList>
    </citation>
    <scope>NUCLEOTIDE SEQUENCE</scope>
    <source>
        <strain evidence="1">RS5133</strain>
    </source>
</reference>
<sequence>SARADEQLLNDIVTNLWLANDPLSMIIQFTYMMTSWIDQCNVTIHHPGLMDSLRAEKFDAAFAESLEPCGL</sequence>
<organism evidence="1 2">
    <name type="scientific">Pristionchus fissidentatus</name>
    <dbReference type="NCBI Taxonomy" id="1538716"/>
    <lineage>
        <taxon>Eukaryota</taxon>
        <taxon>Metazoa</taxon>
        <taxon>Ecdysozoa</taxon>
        <taxon>Nematoda</taxon>
        <taxon>Chromadorea</taxon>
        <taxon>Rhabditida</taxon>
        <taxon>Rhabditina</taxon>
        <taxon>Diplogasteromorpha</taxon>
        <taxon>Diplogasteroidea</taxon>
        <taxon>Neodiplogasteridae</taxon>
        <taxon>Pristionchus</taxon>
    </lineage>
</organism>
<evidence type="ECO:0000313" key="2">
    <source>
        <dbReference type="Proteomes" id="UP001432322"/>
    </source>
</evidence>
<feature type="non-terminal residue" evidence="1">
    <location>
        <position position="71"/>
    </location>
</feature>
<gene>
    <name evidence="1" type="ORF">PFISCL1PPCAC_783</name>
</gene>
<dbReference type="Proteomes" id="UP001432322">
    <property type="component" value="Unassembled WGS sequence"/>
</dbReference>
<feature type="non-terminal residue" evidence="1">
    <location>
        <position position="1"/>
    </location>
</feature>
<name>A0AAV5USR1_9BILA</name>
<proteinExistence type="predicted"/>
<comment type="caution">
    <text evidence="1">The sequence shown here is derived from an EMBL/GenBank/DDBJ whole genome shotgun (WGS) entry which is preliminary data.</text>
</comment>